<dbReference type="AlphaFoldDB" id="A0A0R3WH86"/>
<sequence>MPVHSKTESSNHEIIMAVVQEGLLYAMKTMM</sequence>
<evidence type="ECO:0000313" key="3">
    <source>
        <dbReference type="WBParaSite" id="TASK_0001022901-mRNA-1"/>
    </source>
</evidence>
<keyword evidence="2" id="KW-1185">Reference proteome</keyword>
<dbReference type="EMBL" id="UYRS01021257">
    <property type="protein sequence ID" value="VDK50063.1"/>
    <property type="molecule type" value="Genomic_DNA"/>
</dbReference>
<reference evidence="1 2" key="2">
    <citation type="submission" date="2018-11" db="EMBL/GenBank/DDBJ databases">
        <authorList>
            <consortium name="Pathogen Informatics"/>
        </authorList>
    </citation>
    <scope>NUCLEOTIDE SEQUENCE [LARGE SCALE GENOMIC DNA]</scope>
</reference>
<protein>
    <submittedName>
        <fullName evidence="3">Transposase</fullName>
    </submittedName>
</protein>
<reference evidence="3" key="1">
    <citation type="submission" date="2017-02" db="UniProtKB">
        <authorList>
            <consortium name="WormBaseParasite"/>
        </authorList>
    </citation>
    <scope>IDENTIFICATION</scope>
</reference>
<dbReference type="Proteomes" id="UP000282613">
    <property type="component" value="Unassembled WGS sequence"/>
</dbReference>
<evidence type="ECO:0000313" key="1">
    <source>
        <dbReference type="EMBL" id="VDK50063.1"/>
    </source>
</evidence>
<organism evidence="3">
    <name type="scientific">Taenia asiatica</name>
    <name type="common">Asian tapeworm</name>
    <dbReference type="NCBI Taxonomy" id="60517"/>
    <lineage>
        <taxon>Eukaryota</taxon>
        <taxon>Metazoa</taxon>
        <taxon>Spiralia</taxon>
        <taxon>Lophotrochozoa</taxon>
        <taxon>Platyhelminthes</taxon>
        <taxon>Cestoda</taxon>
        <taxon>Eucestoda</taxon>
        <taxon>Cyclophyllidea</taxon>
        <taxon>Taeniidae</taxon>
        <taxon>Taenia</taxon>
    </lineage>
</organism>
<gene>
    <name evidence="1" type="ORF">TASK_LOCUS10230</name>
</gene>
<accession>A0A0R3WH86</accession>
<proteinExistence type="predicted"/>
<name>A0A0R3WH86_TAEAS</name>
<dbReference type="WBParaSite" id="TASK_0001022901-mRNA-1">
    <property type="protein sequence ID" value="TASK_0001022901-mRNA-1"/>
    <property type="gene ID" value="TASK_0001022901"/>
</dbReference>
<evidence type="ECO:0000313" key="2">
    <source>
        <dbReference type="Proteomes" id="UP000282613"/>
    </source>
</evidence>